<evidence type="ECO:0000256" key="7">
    <source>
        <dbReference type="ARBA" id="ARBA00023065"/>
    </source>
</evidence>
<feature type="transmembrane region" description="Helical" evidence="10">
    <location>
        <begin position="114"/>
        <end position="137"/>
    </location>
</feature>
<feature type="transmembrane region" description="Helical" evidence="10">
    <location>
        <begin position="29"/>
        <end position="48"/>
    </location>
</feature>
<feature type="transmembrane region" description="Helical" evidence="10">
    <location>
        <begin position="86"/>
        <end position="107"/>
    </location>
</feature>
<keyword evidence="4 10" id="KW-0812">Transmembrane</keyword>
<keyword evidence="9" id="KW-0739">Sodium transport</keyword>
<sequence length="392" mass="41084">MIFNLTIFLTTSLLMVSCGSVFERFKLPQAAVVISVGVLLGPSAIDVIQIGELEHTLSELAVILMLFSAGYNIQWSHFIAAIKPGIWVGLSGIVTSLLAGFAAAYFLSKDIDEALYVGIALSATSIGLSVALLSHASVLESKVGQILLAAAIVDDILVLYLLSATHAGLVSDGGMAVILFSLLLSFLVLSGLSALLCLLNALIARLTVVRFVAFRRATAVALALLSSWVTARFGLSPVVGGFVAGAVASGFKDQLVRRNNNSASDSGFFSGISRFFSPLFFLAIGLQITAIPLKDGGLISYALLVIVAAVIGKLLAPWGIAGVMTMRERWLLGVALLPRAEVALVVASVGLQQGHLSHHAMIALVLMTLVTAIIASTVIPLLSMLVDSEGDR</sequence>
<evidence type="ECO:0000256" key="3">
    <source>
        <dbReference type="ARBA" id="ARBA00022449"/>
    </source>
</evidence>
<dbReference type="InterPro" id="IPR006153">
    <property type="entry name" value="Cation/H_exchanger_TM"/>
</dbReference>
<keyword evidence="7" id="KW-0406">Ion transport</keyword>
<feature type="transmembrane region" description="Helical" evidence="10">
    <location>
        <begin position="330"/>
        <end position="349"/>
    </location>
</feature>
<evidence type="ECO:0000256" key="6">
    <source>
        <dbReference type="ARBA" id="ARBA00023053"/>
    </source>
</evidence>
<dbReference type="Gene3D" id="1.20.1530.20">
    <property type="match status" value="1"/>
</dbReference>
<dbReference type="Pfam" id="PF00999">
    <property type="entry name" value="Na_H_Exchanger"/>
    <property type="match status" value="1"/>
</dbReference>
<organism evidence="12 13">
    <name type="scientific">Kangiella aquimarina</name>
    <dbReference type="NCBI Taxonomy" id="261965"/>
    <lineage>
        <taxon>Bacteria</taxon>
        <taxon>Pseudomonadati</taxon>
        <taxon>Pseudomonadota</taxon>
        <taxon>Gammaproteobacteria</taxon>
        <taxon>Kangiellales</taxon>
        <taxon>Kangiellaceae</taxon>
        <taxon>Kangiella</taxon>
    </lineage>
</organism>
<dbReference type="EMBL" id="CP140158">
    <property type="protein sequence ID" value="WQG84445.1"/>
    <property type="molecule type" value="Genomic_DNA"/>
</dbReference>
<keyword evidence="2" id="KW-0813">Transport</keyword>
<evidence type="ECO:0000256" key="4">
    <source>
        <dbReference type="ARBA" id="ARBA00022692"/>
    </source>
</evidence>
<evidence type="ECO:0000313" key="13">
    <source>
        <dbReference type="Proteomes" id="UP001324185"/>
    </source>
</evidence>
<evidence type="ECO:0000259" key="11">
    <source>
        <dbReference type="Pfam" id="PF00999"/>
    </source>
</evidence>
<feature type="transmembrane region" description="Helical" evidence="10">
    <location>
        <begin position="298"/>
        <end position="318"/>
    </location>
</feature>
<evidence type="ECO:0000256" key="8">
    <source>
        <dbReference type="ARBA" id="ARBA00023136"/>
    </source>
</evidence>
<dbReference type="PANTHER" id="PTHR43562:SF3">
    <property type="entry name" value="SODIUM ION_PROTON EXCHANGER (EUROFUNG)"/>
    <property type="match status" value="1"/>
</dbReference>
<keyword evidence="13" id="KW-1185">Reference proteome</keyword>
<evidence type="ECO:0000256" key="2">
    <source>
        <dbReference type="ARBA" id="ARBA00022448"/>
    </source>
</evidence>
<feature type="domain" description="Cation/H+ exchanger transmembrane" evidence="11">
    <location>
        <begin position="14"/>
        <end position="382"/>
    </location>
</feature>
<dbReference type="RefSeq" id="WP_018624915.1">
    <property type="nucleotide sequence ID" value="NZ_CP140158.1"/>
</dbReference>
<keyword evidence="6" id="KW-0915">Sodium</keyword>
<evidence type="ECO:0000256" key="10">
    <source>
        <dbReference type="SAM" id="Phobius"/>
    </source>
</evidence>
<dbReference type="InterPro" id="IPR038770">
    <property type="entry name" value="Na+/solute_symporter_sf"/>
</dbReference>
<gene>
    <name evidence="12" type="ORF">SR900_08200</name>
</gene>
<evidence type="ECO:0000256" key="5">
    <source>
        <dbReference type="ARBA" id="ARBA00022989"/>
    </source>
</evidence>
<protein>
    <submittedName>
        <fullName evidence="12">Cation:proton antiporter</fullName>
    </submittedName>
</protein>
<dbReference type="PANTHER" id="PTHR43562">
    <property type="entry name" value="NAPA-TYPE SODIUM/HYDROGEN ANTIPORTER"/>
    <property type="match status" value="1"/>
</dbReference>
<feature type="transmembrane region" description="Helical" evidence="10">
    <location>
        <begin position="223"/>
        <end position="251"/>
    </location>
</feature>
<dbReference type="Proteomes" id="UP001324185">
    <property type="component" value="Chromosome"/>
</dbReference>
<feature type="transmembrane region" description="Helical" evidence="10">
    <location>
        <begin position="60"/>
        <end position="80"/>
    </location>
</feature>
<name>A0ABZ0X1P8_9GAMM</name>
<accession>A0ABZ0X1P8</accession>
<comment type="subcellular location">
    <subcellularLocation>
        <location evidence="1">Membrane</location>
        <topology evidence="1">Multi-pass membrane protein</topology>
    </subcellularLocation>
</comment>
<keyword evidence="3" id="KW-0050">Antiport</keyword>
<keyword evidence="5 10" id="KW-1133">Transmembrane helix</keyword>
<feature type="transmembrane region" description="Helical" evidence="10">
    <location>
        <begin position="143"/>
        <end position="162"/>
    </location>
</feature>
<evidence type="ECO:0000256" key="1">
    <source>
        <dbReference type="ARBA" id="ARBA00004141"/>
    </source>
</evidence>
<evidence type="ECO:0000256" key="9">
    <source>
        <dbReference type="ARBA" id="ARBA00023201"/>
    </source>
</evidence>
<feature type="transmembrane region" description="Helical" evidence="10">
    <location>
        <begin position="174"/>
        <end position="203"/>
    </location>
</feature>
<feature type="transmembrane region" description="Helical" evidence="10">
    <location>
        <begin position="361"/>
        <end position="386"/>
    </location>
</feature>
<keyword evidence="8 10" id="KW-0472">Membrane</keyword>
<evidence type="ECO:0000313" key="12">
    <source>
        <dbReference type="EMBL" id="WQG84445.1"/>
    </source>
</evidence>
<feature type="transmembrane region" description="Helical" evidence="10">
    <location>
        <begin position="272"/>
        <end position="292"/>
    </location>
</feature>
<proteinExistence type="predicted"/>
<reference evidence="12 13" key="1">
    <citation type="submission" date="2023-11" db="EMBL/GenBank/DDBJ databases">
        <title>MicrobeMod: A computational toolkit for identifying prokaryotic methylation and restriction-modification with nanopore sequencing.</title>
        <authorList>
            <person name="Crits-Christoph A."/>
            <person name="Kang S.C."/>
            <person name="Lee H."/>
            <person name="Ostrov N."/>
        </authorList>
    </citation>
    <scope>NUCLEOTIDE SEQUENCE [LARGE SCALE GENOMIC DNA]</scope>
    <source>
        <strain evidence="12 13">DSMZ 16071</strain>
    </source>
</reference>